<accession>A0A401GE56</accession>
<feature type="region of interest" description="Disordered" evidence="1">
    <location>
        <begin position="38"/>
        <end position="58"/>
    </location>
</feature>
<evidence type="ECO:0000313" key="3">
    <source>
        <dbReference type="Proteomes" id="UP000287166"/>
    </source>
</evidence>
<evidence type="ECO:0000256" key="1">
    <source>
        <dbReference type="SAM" id="MobiDB-lite"/>
    </source>
</evidence>
<gene>
    <name evidence="2" type="ORF">SCP_0301740</name>
</gene>
<sequence length="58" mass="6429">MWRPGQQEPVILVEGSEESVLCAPEQIVALAVDREMDDAKNKADVVHHDDDDAVTERA</sequence>
<reference evidence="2 3" key="1">
    <citation type="journal article" date="2018" name="Sci. Rep.">
        <title>Genome sequence of the cauliflower mushroom Sparassis crispa (Hanabiratake) and its association with beneficial usage.</title>
        <authorList>
            <person name="Kiyama R."/>
            <person name="Furutani Y."/>
            <person name="Kawaguchi K."/>
            <person name="Nakanishi T."/>
        </authorList>
    </citation>
    <scope>NUCLEOTIDE SEQUENCE [LARGE SCALE GENOMIC DNA]</scope>
</reference>
<dbReference type="EMBL" id="BFAD01000003">
    <property type="protein sequence ID" value="GBE80459.1"/>
    <property type="molecule type" value="Genomic_DNA"/>
</dbReference>
<name>A0A401GE56_9APHY</name>
<dbReference type="GeneID" id="38777376"/>
<keyword evidence="3" id="KW-1185">Reference proteome</keyword>
<evidence type="ECO:0000313" key="2">
    <source>
        <dbReference type="EMBL" id="GBE80459.1"/>
    </source>
</evidence>
<protein>
    <submittedName>
        <fullName evidence="2">Uncharacterized protein</fullName>
    </submittedName>
</protein>
<proteinExistence type="predicted"/>
<dbReference type="AlphaFoldDB" id="A0A401GE56"/>
<comment type="caution">
    <text evidence="2">The sequence shown here is derived from an EMBL/GenBank/DDBJ whole genome shotgun (WGS) entry which is preliminary data.</text>
</comment>
<dbReference type="InParanoid" id="A0A401GE56"/>
<organism evidence="2 3">
    <name type="scientific">Sparassis crispa</name>
    <dbReference type="NCBI Taxonomy" id="139825"/>
    <lineage>
        <taxon>Eukaryota</taxon>
        <taxon>Fungi</taxon>
        <taxon>Dikarya</taxon>
        <taxon>Basidiomycota</taxon>
        <taxon>Agaricomycotina</taxon>
        <taxon>Agaricomycetes</taxon>
        <taxon>Polyporales</taxon>
        <taxon>Sparassidaceae</taxon>
        <taxon>Sparassis</taxon>
    </lineage>
</organism>
<dbReference type="RefSeq" id="XP_027611372.1">
    <property type="nucleotide sequence ID" value="XM_027755571.1"/>
</dbReference>
<dbReference type="Proteomes" id="UP000287166">
    <property type="component" value="Unassembled WGS sequence"/>
</dbReference>